<dbReference type="InterPro" id="IPR013762">
    <property type="entry name" value="Integrase-like_cat_sf"/>
</dbReference>
<name>A0AA44EML5_9HYPH</name>
<dbReference type="AlphaFoldDB" id="A0AA44EML5"/>
<dbReference type="InterPro" id="IPR010998">
    <property type="entry name" value="Integrase_recombinase_N"/>
</dbReference>
<dbReference type="GO" id="GO:0015074">
    <property type="term" value="P:DNA integration"/>
    <property type="evidence" value="ECO:0007669"/>
    <property type="project" value="UniProtKB-KW"/>
</dbReference>
<keyword evidence="3 5" id="KW-0238">DNA-binding</keyword>
<evidence type="ECO:0000256" key="3">
    <source>
        <dbReference type="ARBA" id="ARBA00023125"/>
    </source>
</evidence>
<dbReference type="InterPro" id="IPR002104">
    <property type="entry name" value="Integrase_catalytic"/>
</dbReference>
<evidence type="ECO:0000256" key="5">
    <source>
        <dbReference type="PROSITE-ProRule" id="PRU01248"/>
    </source>
</evidence>
<dbReference type="Pfam" id="PF14659">
    <property type="entry name" value="Phage_int_SAM_3"/>
    <property type="match status" value="1"/>
</dbReference>
<dbReference type="Pfam" id="PF13356">
    <property type="entry name" value="Arm-DNA-bind_3"/>
    <property type="match status" value="1"/>
</dbReference>
<gene>
    <name evidence="8" type="ORF">FOB26_21510</name>
</gene>
<dbReference type="InterPro" id="IPR038488">
    <property type="entry name" value="Integrase_DNA-bd_sf"/>
</dbReference>
<dbReference type="PROSITE" id="PS51898">
    <property type="entry name" value="TYR_RECOMBINASE"/>
    <property type="match status" value="1"/>
</dbReference>
<sequence length="423" mass="47174">MATVKLTKTEVDGAEPREKAYVLFDSKITGFGLRVFPTGTKTWILEYRANGGGRKERKKKFTIGNIKDFTADEARKVAEKKRAEVVVGLDPQAEKAGERAAITVKELSKLFFENHVEPKRSKNTKEGYRDALDSHILPALGNMKADKVVVAEVERLHNKLSTTPSMANKVLAVVSSMYSYGMTMKHLKTKENPAQGIEKFKETEKERFLSTEELIRLEETLSLAESIGLPWNIDEDKQSKHLRKDGRVTVFSPYVTAAIRLLMLTGARLREILELEWSIVDLSNGVLKLSKSKSAGEDNGKKDIILSQPAIEILKSLPRIGKYVIASESAGTEAEKPRADIKKPWARACQHANLPGVRLHDLRHTFASHGVNEGLGIAVVSKLLGHKDISTTMRYAHFENEALKQGANRIGKRVRGKRVLEKA</sequence>
<accession>A0AA44EML5</accession>
<organism evidence="8 9">
    <name type="scientific">Agrobacterium pusense</name>
    <dbReference type="NCBI Taxonomy" id="648995"/>
    <lineage>
        <taxon>Bacteria</taxon>
        <taxon>Pseudomonadati</taxon>
        <taxon>Pseudomonadota</taxon>
        <taxon>Alphaproteobacteria</taxon>
        <taxon>Hyphomicrobiales</taxon>
        <taxon>Rhizobiaceae</taxon>
        <taxon>Rhizobium/Agrobacterium group</taxon>
        <taxon>Agrobacterium</taxon>
    </lineage>
</organism>
<comment type="similarity">
    <text evidence="1">Belongs to the 'phage' integrase family.</text>
</comment>
<dbReference type="PROSITE" id="PS51900">
    <property type="entry name" value="CB"/>
    <property type="match status" value="1"/>
</dbReference>
<dbReference type="Gene3D" id="3.30.160.390">
    <property type="entry name" value="Integrase, DNA-binding domain"/>
    <property type="match status" value="1"/>
</dbReference>
<reference evidence="8" key="1">
    <citation type="submission" date="2019-07" db="EMBL/GenBank/DDBJ databases">
        <title>FDA dAtabase for Regulatory Grade micrObial Sequences (FDA-ARGOS): Supporting development and validation of Infectious Disease Dx tests.</title>
        <authorList>
            <person name="Bachman M."/>
            <person name="Young C."/>
            <person name="Tallon L."/>
            <person name="Sadzewicz L."/>
            <person name="Vavikolanu K."/>
            <person name="Mehta A."/>
            <person name="Aluvathingal J."/>
            <person name="Nadendla S."/>
            <person name="Nandy P."/>
            <person name="Geyer C."/>
            <person name="Yan Y."/>
            <person name="Sichtig H."/>
        </authorList>
    </citation>
    <scope>NUCLEOTIDE SEQUENCE</scope>
    <source>
        <strain evidence="8">FDAARGOS_618</strain>
    </source>
</reference>
<dbReference type="PANTHER" id="PTHR30629:SF2">
    <property type="entry name" value="PROPHAGE INTEGRASE INTS-RELATED"/>
    <property type="match status" value="1"/>
</dbReference>
<keyword evidence="9" id="KW-1185">Reference proteome</keyword>
<dbReference type="RefSeq" id="WP_172874078.1">
    <property type="nucleotide sequence ID" value="NZ_DAISMG010000002.1"/>
</dbReference>
<evidence type="ECO:0000313" key="9">
    <source>
        <dbReference type="Proteomes" id="UP001155820"/>
    </source>
</evidence>
<evidence type="ECO:0000256" key="2">
    <source>
        <dbReference type="ARBA" id="ARBA00022908"/>
    </source>
</evidence>
<dbReference type="PANTHER" id="PTHR30629">
    <property type="entry name" value="PROPHAGE INTEGRASE"/>
    <property type="match status" value="1"/>
</dbReference>
<dbReference type="Gene3D" id="1.10.150.130">
    <property type="match status" value="1"/>
</dbReference>
<dbReference type="InterPro" id="IPR025166">
    <property type="entry name" value="Integrase_DNA_bind_dom"/>
</dbReference>
<dbReference type="InterPro" id="IPR050808">
    <property type="entry name" value="Phage_Integrase"/>
</dbReference>
<dbReference type="SUPFAM" id="SSF56349">
    <property type="entry name" value="DNA breaking-rejoining enzymes"/>
    <property type="match status" value="1"/>
</dbReference>
<dbReference type="GO" id="GO:0003677">
    <property type="term" value="F:DNA binding"/>
    <property type="evidence" value="ECO:0007669"/>
    <property type="project" value="UniProtKB-UniRule"/>
</dbReference>
<evidence type="ECO:0000259" key="6">
    <source>
        <dbReference type="PROSITE" id="PS51898"/>
    </source>
</evidence>
<keyword evidence="4" id="KW-0233">DNA recombination</keyword>
<dbReference type="GO" id="GO:0006310">
    <property type="term" value="P:DNA recombination"/>
    <property type="evidence" value="ECO:0007669"/>
    <property type="project" value="UniProtKB-KW"/>
</dbReference>
<dbReference type="Pfam" id="PF00589">
    <property type="entry name" value="Phage_integrase"/>
    <property type="match status" value="1"/>
</dbReference>
<protein>
    <submittedName>
        <fullName evidence="8">Tyrosine-type recombinase/integrase</fullName>
    </submittedName>
</protein>
<comment type="caution">
    <text evidence="8">The sequence shown here is derived from an EMBL/GenBank/DDBJ whole genome shotgun (WGS) entry which is preliminary data.</text>
</comment>
<feature type="domain" description="Tyr recombinase" evidence="6">
    <location>
        <begin position="228"/>
        <end position="408"/>
    </location>
</feature>
<dbReference type="InterPro" id="IPR004107">
    <property type="entry name" value="Integrase_SAM-like_N"/>
</dbReference>
<proteinExistence type="inferred from homology"/>
<dbReference type="Proteomes" id="UP001155820">
    <property type="component" value="Unassembled WGS sequence"/>
</dbReference>
<feature type="domain" description="Core-binding (CB)" evidence="7">
    <location>
        <begin position="102"/>
        <end position="182"/>
    </location>
</feature>
<dbReference type="InterPro" id="IPR011010">
    <property type="entry name" value="DNA_brk_join_enz"/>
</dbReference>
<evidence type="ECO:0000256" key="1">
    <source>
        <dbReference type="ARBA" id="ARBA00008857"/>
    </source>
</evidence>
<dbReference type="InterPro" id="IPR044068">
    <property type="entry name" value="CB"/>
</dbReference>
<evidence type="ECO:0000313" key="8">
    <source>
        <dbReference type="EMBL" id="NRF21636.1"/>
    </source>
</evidence>
<dbReference type="Gene3D" id="1.10.443.10">
    <property type="entry name" value="Intergrase catalytic core"/>
    <property type="match status" value="1"/>
</dbReference>
<dbReference type="CDD" id="cd00796">
    <property type="entry name" value="INT_Rci_Hp1_C"/>
    <property type="match status" value="1"/>
</dbReference>
<dbReference type="EMBL" id="JABRWM010000006">
    <property type="protein sequence ID" value="NRF21636.1"/>
    <property type="molecule type" value="Genomic_DNA"/>
</dbReference>
<keyword evidence="2" id="KW-0229">DNA integration</keyword>
<evidence type="ECO:0000259" key="7">
    <source>
        <dbReference type="PROSITE" id="PS51900"/>
    </source>
</evidence>
<evidence type="ECO:0000256" key="4">
    <source>
        <dbReference type="ARBA" id="ARBA00023172"/>
    </source>
</evidence>